<evidence type="ECO:0000313" key="22">
    <source>
        <dbReference type="Proteomes" id="UP000704611"/>
    </source>
</evidence>
<comment type="similarity">
    <text evidence="6 18">Belongs to the sugar phosphate cyclases superfamily. Dehydroquinate synthase family.</text>
</comment>
<dbReference type="Pfam" id="PF01761">
    <property type="entry name" value="DHQ_synthase"/>
    <property type="match status" value="1"/>
</dbReference>
<evidence type="ECO:0000256" key="10">
    <source>
        <dbReference type="ARBA" id="ARBA00022605"/>
    </source>
</evidence>
<dbReference type="NCBIfam" id="TIGR01357">
    <property type="entry name" value="aroB"/>
    <property type="match status" value="1"/>
</dbReference>
<evidence type="ECO:0000256" key="11">
    <source>
        <dbReference type="ARBA" id="ARBA00022723"/>
    </source>
</evidence>
<evidence type="ECO:0000256" key="12">
    <source>
        <dbReference type="ARBA" id="ARBA00022741"/>
    </source>
</evidence>
<dbReference type="InterPro" id="IPR030960">
    <property type="entry name" value="DHQS/DOIS_N"/>
</dbReference>
<evidence type="ECO:0000256" key="6">
    <source>
        <dbReference type="ARBA" id="ARBA00005412"/>
    </source>
</evidence>
<dbReference type="InterPro" id="IPR056179">
    <property type="entry name" value="DHQS_C"/>
</dbReference>
<comment type="catalytic activity">
    <reaction evidence="1 18">
        <text>7-phospho-2-dehydro-3-deoxy-D-arabino-heptonate = 3-dehydroquinate + phosphate</text>
        <dbReference type="Rhea" id="RHEA:21968"/>
        <dbReference type="ChEBI" id="CHEBI:32364"/>
        <dbReference type="ChEBI" id="CHEBI:43474"/>
        <dbReference type="ChEBI" id="CHEBI:58394"/>
        <dbReference type="EC" id="4.2.3.4"/>
    </reaction>
</comment>
<feature type="domain" description="3-dehydroquinate synthase C-terminal" evidence="20">
    <location>
        <begin position="175"/>
        <end position="319"/>
    </location>
</feature>
<feature type="binding site" evidence="18">
    <location>
        <begin position="163"/>
        <end position="166"/>
    </location>
    <ligand>
        <name>NAD(+)</name>
        <dbReference type="ChEBI" id="CHEBI:57540"/>
    </ligand>
</feature>
<keyword evidence="10 18" id="KW-0028">Amino-acid biosynthesis</keyword>
<keyword evidence="12 18" id="KW-0547">Nucleotide-binding</keyword>
<comment type="cofactor">
    <cofactor evidence="2 18">
        <name>NAD(+)</name>
        <dbReference type="ChEBI" id="CHEBI:57540"/>
    </cofactor>
</comment>
<feature type="binding site" evidence="18">
    <location>
        <begin position="65"/>
        <end position="70"/>
    </location>
    <ligand>
        <name>NAD(+)</name>
        <dbReference type="ChEBI" id="CHEBI:57540"/>
    </ligand>
</feature>
<dbReference type="EC" id="4.2.3.4" evidence="7 18"/>
<accession>A0ABS6MML9</accession>
<sequence>MQKVEVQLGQRSYPIDINTGFTALPASLASARQVVIVSNPTVAPLYLAQVSALFSHPCHHMLIEDGEAFKTLNSFESIMSFLLEKGMSRDVLLVALGGGVIGDLTGFVAACFQRGVRFLQIPTTLLSQVDSSVGGKTAVNHPLGKNMIGAFKQPEHVVISTVTLNTLPEREFAAGMAEVVKYALLGDAQFLDWLIQHRELICQQHPETLAQMICHCCQMKADIVSRDETEQGDRALLNLGHTFGHAIEAFMGYGNWLHGEAVAVGMVMAAELSAHRGWLSEPQVNIVRSVLQSFGLPVAMPDQMQIADFLPFMKTDKKVKDGQMRFVLLPALGSAKLFADVTEAELLQVFS</sequence>
<evidence type="ECO:0000256" key="1">
    <source>
        <dbReference type="ARBA" id="ARBA00001393"/>
    </source>
</evidence>
<reference evidence="21 22" key="1">
    <citation type="submission" date="2021-06" db="EMBL/GenBank/DDBJ databases">
        <title>Rheinheimera indica sp. nov., isolated from deep-sea sediment.</title>
        <authorList>
            <person name="Wang Z."/>
            <person name="Zhang X.-Y."/>
        </authorList>
    </citation>
    <scope>NUCLEOTIDE SEQUENCE [LARGE SCALE GENOMIC DNA]</scope>
    <source>
        <strain evidence="21 22">SM2107</strain>
    </source>
</reference>
<evidence type="ECO:0000256" key="2">
    <source>
        <dbReference type="ARBA" id="ARBA00001911"/>
    </source>
</evidence>
<feature type="binding site" evidence="18">
    <location>
        <begin position="123"/>
        <end position="124"/>
    </location>
    <ligand>
        <name>NAD(+)</name>
        <dbReference type="ChEBI" id="CHEBI:57540"/>
    </ligand>
</feature>
<feature type="binding site" evidence="18">
    <location>
        <position position="178"/>
    </location>
    <ligand>
        <name>Zn(2+)</name>
        <dbReference type="ChEBI" id="CHEBI:29105"/>
    </ligand>
</feature>
<keyword evidence="16 18" id="KW-0456">Lyase</keyword>
<comment type="cofactor">
    <cofactor evidence="18">
        <name>Co(2+)</name>
        <dbReference type="ChEBI" id="CHEBI:48828"/>
    </cofactor>
    <cofactor evidence="18">
        <name>Zn(2+)</name>
        <dbReference type="ChEBI" id="CHEBI:29105"/>
    </cofactor>
    <text evidence="18">Binds 1 divalent metal cation per subunit. Can use either Co(2+) or Zn(2+).</text>
</comment>
<dbReference type="PANTHER" id="PTHR43622:SF7">
    <property type="entry name" value="3-DEHYDROQUINATE SYNTHASE, CHLOROPLASTIC"/>
    <property type="match status" value="1"/>
</dbReference>
<evidence type="ECO:0000256" key="16">
    <source>
        <dbReference type="ARBA" id="ARBA00023239"/>
    </source>
</evidence>
<evidence type="ECO:0000256" key="4">
    <source>
        <dbReference type="ARBA" id="ARBA00004496"/>
    </source>
</evidence>
<evidence type="ECO:0000256" key="15">
    <source>
        <dbReference type="ARBA" id="ARBA00023141"/>
    </source>
</evidence>
<keyword evidence="17 18" id="KW-0170">Cobalt</keyword>
<dbReference type="InterPro" id="IPR030963">
    <property type="entry name" value="DHQ_synth_fam"/>
</dbReference>
<dbReference type="PANTHER" id="PTHR43622">
    <property type="entry name" value="3-DEHYDROQUINATE SYNTHASE"/>
    <property type="match status" value="1"/>
</dbReference>
<evidence type="ECO:0000256" key="14">
    <source>
        <dbReference type="ARBA" id="ARBA00023027"/>
    </source>
</evidence>
<evidence type="ECO:0000259" key="19">
    <source>
        <dbReference type="Pfam" id="PF01761"/>
    </source>
</evidence>
<evidence type="ECO:0000256" key="17">
    <source>
        <dbReference type="ARBA" id="ARBA00023285"/>
    </source>
</evidence>
<evidence type="ECO:0000256" key="9">
    <source>
        <dbReference type="ARBA" id="ARBA00022490"/>
    </source>
</evidence>
<feature type="binding site" evidence="18">
    <location>
        <position position="136"/>
    </location>
    <ligand>
        <name>NAD(+)</name>
        <dbReference type="ChEBI" id="CHEBI:57540"/>
    </ligand>
</feature>
<evidence type="ECO:0000256" key="8">
    <source>
        <dbReference type="ARBA" id="ARBA00017684"/>
    </source>
</evidence>
<evidence type="ECO:0000313" key="21">
    <source>
        <dbReference type="EMBL" id="MBV2130040.1"/>
    </source>
</evidence>
<evidence type="ECO:0000256" key="18">
    <source>
        <dbReference type="HAMAP-Rule" id="MF_00110"/>
    </source>
</evidence>
<dbReference type="GO" id="GO:0003856">
    <property type="term" value="F:3-dehydroquinate synthase activity"/>
    <property type="evidence" value="ECO:0007669"/>
    <property type="project" value="UniProtKB-EC"/>
</dbReference>
<comment type="function">
    <text evidence="3 18">Catalyzes the conversion of 3-deoxy-D-arabino-heptulosonate 7-phosphate (DAHP) to dehydroquinate (DHQ).</text>
</comment>
<keyword evidence="22" id="KW-1185">Reference proteome</keyword>
<feature type="binding site" evidence="18">
    <location>
        <position position="145"/>
    </location>
    <ligand>
        <name>NAD(+)</name>
        <dbReference type="ChEBI" id="CHEBI:57540"/>
    </ligand>
</feature>
<keyword evidence="9 18" id="KW-0963">Cytoplasm</keyword>
<evidence type="ECO:0000256" key="5">
    <source>
        <dbReference type="ARBA" id="ARBA00004661"/>
    </source>
</evidence>
<dbReference type="RefSeq" id="WP_217669905.1">
    <property type="nucleotide sequence ID" value="NZ_JAHRID010000006.1"/>
</dbReference>
<evidence type="ECO:0000256" key="13">
    <source>
        <dbReference type="ARBA" id="ARBA00022833"/>
    </source>
</evidence>
<keyword evidence="14 18" id="KW-0520">NAD</keyword>
<protein>
    <recommendedName>
        <fullName evidence="8 18">3-dehydroquinate synthase</fullName>
        <shortName evidence="18">DHQS</shortName>
        <ecNumber evidence="7 18">4.2.3.4</ecNumber>
    </recommendedName>
</protein>
<evidence type="ECO:0000256" key="3">
    <source>
        <dbReference type="ARBA" id="ARBA00003485"/>
    </source>
</evidence>
<gene>
    <name evidence="18 21" type="primary">aroB</name>
    <name evidence="21" type="ORF">KQY15_13190</name>
</gene>
<dbReference type="PIRSF" id="PIRSF001455">
    <property type="entry name" value="DHQ_synth"/>
    <property type="match status" value="1"/>
</dbReference>
<comment type="subcellular location">
    <subcellularLocation>
        <location evidence="4 18">Cytoplasm</location>
    </subcellularLocation>
</comment>
<dbReference type="EMBL" id="JAHRID010000006">
    <property type="protein sequence ID" value="MBV2130040.1"/>
    <property type="molecule type" value="Genomic_DNA"/>
</dbReference>
<evidence type="ECO:0000256" key="7">
    <source>
        <dbReference type="ARBA" id="ARBA00013031"/>
    </source>
</evidence>
<keyword evidence="15 18" id="KW-0057">Aromatic amino acid biosynthesis</keyword>
<dbReference type="CDD" id="cd08195">
    <property type="entry name" value="DHQS"/>
    <property type="match status" value="1"/>
</dbReference>
<feature type="binding site" evidence="18">
    <location>
        <begin position="99"/>
        <end position="103"/>
    </location>
    <ligand>
        <name>NAD(+)</name>
        <dbReference type="ChEBI" id="CHEBI:57540"/>
    </ligand>
</feature>
<comment type="pathway">
    <text evidence="5 18">Metabolic intermediate biosynthesis; chorismate biosynthesis; chorismate from D-erythrose 4-phosphate and phosphoenolpyruvate: step 2/7.</text>
</comment>
<organism evidence="21 22">
    <name type="scientific">Arsukibacterium indicum</name>
    <dbReference type="NCBI Taxonomy" id="2848612"/>
    <lineage>
        <taxon>Bacteria</taxon>
        <taxon>Pseudomonadati</taxon>
        <taxon>Pseudomonadota</taxon>
        <taxon>Gammaproteobacteria</taxon>
        <taxon>Chromatiales</taxon>
        <taxon>Chromatiaceae</taxon>
        <taxon>Arsukibacterium</taxon>
    </lineage>
</organism>
<proteinExistence type="inferred from homology"/>
<dbReference type="Proteomes" id="UP000704611">
    <property type="component" value="Unassembled WGS sequence"/>
</dbReference>
<keyword evidence="13 18" id="KW-0862">Zinc</keyword>
<feature type="binding site" evidence="18">
    <location>
        <position position="258"/>
    </location>
    <ligand>
        <name>Zn(2+)</name>
        <dbReference type="ChEBI" id="CHEBI:29105"/>
    </ligand>
</feature>
<dbReference type="InterPro" id="IPR016037">
    <property type="entry name" value="DHQ_synth_AroB"/>
</dbReference>
<feature type="domain" description="3-dehydroquinate synthase N-terminal" evidence="19">
    <location>
        <begin position="61"/>
        <end position="173"/>
    </location>
</feature>
<name>A0ABS6MML9_9GAMM</name>
<keyword evidence="11 18" id="KW-0479">Metal-binding</keyword>
<dbReference type="HAMAP" id="MF_00110">
    <property type="entry name" value="DHQ_synthase"/>
    <property type="match status" value="1"/>
</dbReference>
<comment type="caution">
    <text evidence="21">The sequence shown here is derived from an EMBL/GenBank/DDBJ whole genome shotgun (WGS) entry which is preliminary data.</text>
</comment>
<dbReference type="InterPro" id="IPR050071">
    <property type="entry name" value="Dehydroquinate_synthase"/>
</dbReference>
<evidence type="ECO:0000259" key="20">
    <source>
        <dbReference type="Pfam" id="PF24621"/>
    </source>
</evidence>
<dbReference type="Pfam" id="PF24621">
    <property type="entry name" value="DHQS_C"/>
    <property type="match status" value="1"/>
</dbReference>
<feature type="binding site" evidence="18">
    <location>
        <position position="241"/>
    </location>
    <ligand>
        <name>Zn(2+)</name>
        <dbReference type="ChEBI" id="CHEBI:29105"/>
    </ligand>
</feature>